<reference evidence="1" key="1">
    <citation type="submission" date="2011-05" db="EMBL/GenBank/DDBJ databases">
        <title>Genetic diversity of novel circular ssDNA viruses in bats in China.</title>
        <authorList>
            <person name="Ge X."/>
            <person name="Li J."/>
            <person name="Cheng P."/>
            <person name="Wu L."/>
            <person name="Yang X."/>
            <person name="Wu Y."/>
            <person name="Zhang Y."/>
            <person name="Shi Z."/>
        </authorList>
    </citation>
    <scope>NUCLEOTIDE SEQUENCE</scope>
    <source>
        <strain evidence="1">2139-HB-Rhl</strain>
    </source>
</reference>
<organism evidence="1">
    <name type="scientific">Bat circovirus ZS/China/2011</name>
    <dbReference type="NCBI Taxonomy" id="1072162"/>
    <lineage>
        <taxon>Viruses</taxon>
        <taxon>Monodnaviria</taxon>
        <taxon>Shotokuvirae</taxon>
        <taxon>Cressdnaviricota</taxon>
        <taxon>Arfiviricetes</taxon>
        <taxon>Cirlivirales</taxon>
        <taxon>Circoviridae</taxon>
        <taxon>Cyclovirus</taxon>
        <taxon>Cyclovirus vazka</taxon>
        <taxon>Dragonfly associated cyclovirus 4</taxon>
    </lineage>
</organism>
<sequence>AFEAPQILGAFSKMFGNCHVEAPIRTPRHNREYCLKIRVQDKTPNTKYEEYGVLPVQGHRTDWDKALQDLKTKDVIDVLEDQPHLVAVQRALREVKSMFLKPIHRAVNVITYYGDAGSGKTRYAYDTYTDVYKKSVGEWWDGYEQQ</sequence>
<feature type="non-terminal residue" evidence="1">
    <location>
        <position position="1"/>
    </location>
</feature>
<accession>G1D7I8</accession>
<name>G1D7I8_9CIRC</name>
<proteinExistence type="predicted"/>
<evidence type="ECO:0000313" key="1">
    <source>
        <dbReference type="EMBL" id="AEL87812.1"/>
    </source>
</evidence>
<gene>
    <name evidence="1" type="primary">rep</name>
</gene>
<feature type="non-terminal residue" evidence="1">
    <location>
        <position position="146"/>
    </location>
</feature>
<dbReference type="EMBL" id="JF938101">
    <property type="protein sequence ID" value="AEL87812.1"/>
    <property type="molecule type" value="Genomic_DNA"/>
</dbReference>
<protein>
    <submittedName>
        <fullName evidence="1">Putative replication-associated protein</fullName>
    </submittedName>
</protein>